<evidence type="ECO:0008006" key="10">
    <source>
        <dbReference type="Google" id="ProtNLM"/>
    </source>
</evidence>
<dbReference type="InterPro" id="IPR017438">
    <property type="entry name" value="ATP-NAD_kinase_N"/>
</dbReference>
<organism evidence="8 9">
    <name type="scientific">Polarella glacialis</name>
    <name type="common">Dinoflagellate</name>
    <dbReference type="NCBI Taxonomy" id="89957"/>
    <lineage>
        <taxon>Eukaryota</taxon>
        <taxon>Sar</taxon>
        <taxon>Alveolata</taxon>
        <taxon>Dinophyceae</taxon>
        <taxon>Suessiales</taxon>
        <taxon>Suessiaceae</taxon>
        <taxon>Polarella</taxon>
    </lineage>
</organism>
<evidence type="ECO:0000256" key="5">
    <source>
        <dbReference type="ARBA" id="ARBA00022840"/>
    </source>
</evidence>
<reference evidence="8" key="1">
    <citation type="submission" date="2021-02" db="EMBL/GenBank/DDBJ databases">
        <authorList>
            <person name="Dougan E. K."/>
            <person name="Rhodes N."/>
            <person name="Thang M."/>
            <person name="Chan C."/>
        </authorList>
    </citation>
    <scope>NUCLEOTIDE SEQUENCE</scope>
</reference>
<dbReference type="PANTHER" id="PTHR20275">
    <property type="entry name" value="NAD KINASE"/>
    <property type="match status" value="1"/>
</dbReference>
<dbReference type="Gene3D" id="3.40.50.10330">
    <property type="entry name" value="Probable inorganic polyphosphate/atp-NAD kinase, domain 1"/>
    <property type="match status" value="1"/>
</dbReference>
<dbReference type="Pfam" id="PF20143">
    <property type="entry name" value="NAD_kinase_C"/>
    <property type="match status" value="1"/>
</dbReference>
<feature type="non-terminal residue" evidence="8">
    <location>
        <position position="503"/>
    </location>
</feature>
<comment type="similarity">
    <text evidence="1">Belongs to the NAD kinase family.</text>
</comment>
<dbReference type="GO" id="GO:0005524">
    <property type="term" value="F:ATP binding"/>
    <property type="evidence" value="ECO:0007669"/>
    <property type="project" value="UniProtKB-KW"/>
</dbReference>
<keyword evidence="2" id="KW-0808">Transferase</keyword>
<dbReference type="EMBL" id="CAJNNV010002928">
    <property type="protein sequence ID" value="CAE8588076.1"/>
    <property type="molecule type" value="Genomic_DNA"/>
</dbReference>
<dbReference type="AlphaFoldDB" id="A0A813DHE9"/>
<dbReference type="Gene3D" id="2.60.200.30">
    <property type="entry name" value="Probable inorganic polyphosphate/atp-NAD kinase, domain 2"/>
    <property type="match status" value="1"/>
</dbReference>
<keyword evidence="3" id="KW-0547">Nucleotide-binding</keyword>
<evidence type="ECO:0000256" key="6">
    <source>
        <dbReference type="ARBA" id="ARBA00022857"/>
    </source>
</evidence>
<dbReference type="GO" id="GO:0006741">
    <property type="term" value="P:NADP+ biosynthetic process"/>
    <property type="evidence" value="ECO:0007669"/>
    <property type="project" value="InterPro"/>
</dbReference>
<dbReference type="PANTHER" id="PTHR20275:SF0">
    <property type="entry name" value="NAD KINASE"/>
    <property type="match status" value="1"/>
</dbReference>
<dbReference type="SUPFAM" id="SSF111331">
    <property type="entry name" value="NAD kinase/diacylglycerol kinase-like"/>
    <property type="match status" value="1"/>
</dbReference>
<evidence type="ECO:0000313" key="9">
    <source>
        <dbReference type="Proteomes" id="UP000654075"/>
    </source>
</evidence>
<evidence type="ECO:0000256" key="1">
    <source>
        <dbReference type="ARBA" id="ARBA00010995"/>
    </source>
</evidence>
<keyword evidence="6" id="KW-0521">NADP</keyword>
<dbReference type="InterPro" id="IPR016064">
    <property type="entry name" value="NAD/diacylglycerol_kinase_sf"/>
</dbReference>
<dbReference type="HAMAP" id="MF_00361">
    <property type="entry name" value="NAD_kinase"/>
    <property type="match status" value="1"/>
</dbReference>
<keyword evidence="7" id="KW-0520">NAD</keyword>
<dbReference type="InterPro" id="IPR017437">
    <property type="entry name" value="ATP-NAD_kinase_PpnK-typ_C"/>
</dbReference>
<dbReference type="Pfam" id="PF01513">
    <property type="entry name" value="NAD_kinase"/>
    <property type="match status" value="1"/>
</dbReference>
<dbReference type="FunFam" id="2.60.200.30:FF:000009">
    <property type="entry name" value="Poly(P)/ATP NAD kinase"/>
    <property type="match status" value="1"/>
</dbReference>
<evidence type="ECO:0000313" key="8">
    <source>
        <dbReference type="EMBL" id="CAE8588076.1"/>
    </source>
</evidence>
<proteinExistence type="inferred from homology"/>
<gene>
    <name evidence="8" type="ORF">PGLA1383_LOCUS6887</name>
</gene>
<protein>
    <recommendedName>
        <fullName evidence="10">NAD(+) kinase</fullName>
    </recommendedName>
</protein>
<name>A0A813DHE9_POLGL</name>
<evidence type="ECO:0000256" key="7">
    <source>
        <dbReference type="ARBA" id="ARBA00023027"/>
    </source>
</evidence>
<accession>A0A813DHE9</accession>
<dbReference type="GO" id="GO:0003951">
    <property type="term" value="F:NAD+ kinase activity"/>
    <property type="evidence" value="ECO:0007669"/>
    <property type="project" value="InterPro"/>
</dbReference>
<evidence type="ECO:0000256" key="4">
    <source>
        <dbReference type="ARBA" id="ARBA00022777"/>
    </source>
</evidence>
<dbReference type="Proteomes" id="UP000654075">
    <property type="component" value="Unassembled WGS sequence"/>
</dbReference>
<evidence type="ECO:0000256" key="3">
    <source>
        <dbReference type="ARBA" id="ARBA00022741"/>
    </source>
</evidence>
<keyword evidence="5" id="KW-0067">ATP-binding</keyword>
<dbReference type="OMA" id="CCKGEQS"/>
<keyword evidence="4" id="KW-0418">Kinase</keyword>
<dbReference type="OrthoDB" id="24581at2759"/>
<dbReference type="GO" id="GO:0019674">
    <property type="term" value="P:NAD+ metabolic process"/>
    <property type="evidence" value="ECO:0007669"/>
    <property type="project" value="InterPro"/>
</dbReference>
<keyword evidence="9" id="KW-1185">Reference proteome</keyword>
<comment type="caution">
    <text evidence="8">The sequence shown here is derived from an EMBL/GenBank/DDBJ whole genome shotgun (WGS) entry which is preliminary data.</text>
</comment>
<evidence type="ECO:0000256" key="2">
    <source>
        <dbReference type="ARBA" id="ARBA00022679"/>
    </source>
</evidence>
<sequence length="503" mass="53981">SMESIVHDVAGRVLQEASIEAMTASLALGTAGGGEVNSCTERDQRRPSEPLLLDLKSTPWAVWREAQGSPRGQRRDKVCSLSGDEDWSATTSTTATTATLEGLDACSRQESQEESKQVSFSPGWRSCRPCEVNTSFDSLNSFQASPSSPRALISGNTLCDPMVVRSGLTIDSKSAQHLRMQWQQRPQAILVVAKPGDELVRATLQDMVAWLSSQGVTVILEPQLLADLPQQLTSSLSGLRTFSTADELEKRTDLVITIGGDGTLTWAVSLFRGAMPPVLSFAAGSLGFLTPYPLDSWVWTLTRLLDPLDMLRARCPLSLVCRMRLMVTVHRCGAGTGRFHVSDAEPLQVQCLNEVLVHRGQSGTLAKLDVGVDGEKVTLVQGDGLILATPTGSTAYSLAAGGSMVHPSVPAILLTPVSPHSLSFRPVVLPDFAVVTVGVPLTARCGAALSVDGKDICMLKLGDSVEVSMSPHPVPTICRATETGDWFASVHEALQWNRRAEQK</sequence>
<dbReference type="InterPro" id="IPR002504">
    <property type="entry name" value="NADK"/>
</dbReference>